<evidence type="ECO:0000256" key="1">
    <source>
        <dbReference type="SAM" id="MobiDB-lite"/>
    </source>
</evidence>
<reference evidence="3 4" key="1">
    <citation type="journal article" date="2016" name="Antonie Van Leeuwenhoek">
        <title>Nocardia donostiensis sp. nov., isolated from human respiratory specimens.</title>
        <authorList>
            <person name="Ercibengoa M."/>
            <person name="Bell M."/>
            <person name="Marimon J.M."/>
            <person name="Humrighouse B."/>
            <person name="Klenk H.P."/>
            <person name="Potter G."/>
            <person name="Perez-Trallero E."/>
        </authorList>
    </citation>
    <scope>NUCLEOTIDE SEQUENCE [LARGE SCALE GENOMIC DNA]</scope>
    <source>
        <strain evidence="3 4">X1655</strain>
    </source>
</reference>
<feature type="transmembrane region" description="Helical" evidence="2">
    <location>
        <begin position="120"/>
        <end position="141"/>
    </location>
</feature>
<sequence>MTNANPPDKDNPGAQWWETPSAGSGPSPANADQTLLNQNSAPQFSGDPTLLRSDIGQQGAAPQYPSTPSTPQYPSQPQQPQQWQASQPPQQNFPPPQHPQPAYGQQFPPGGPQRGSSTPLLIGGAALLIVVLAVGIGIFAITRTADSAGAEEKSWEGNYTMDGVDNACDLVDPTVIRQWAAVHKETTHTENTPTGDWGGGSLRCRVSNEGSDSDDADLNMDADFDSKYGTPMYETWKKSDTSTTGTGYSSGPVSGIGEEAYYAAQERPYSSFTSFDYTIGVRDSNVSVKVEINITASKRIDKQTVDQVAMQQVRKVLSGLRK</sequence>
<keyword evidence="2" id="KW-0472">Membrane</keyword>
<gene>
    <name evidence="3" type="ORF">B0T46_18170</name>
</gene>
<feature type="compositionally biased region" description="Polar residues" evidence="1">
    <location>
        <begin position="30"/>
        <end position="43"/>
    </location>
</feature>
<dbReference type="OrthoDB" id="4569538at2"/>
<organism evidence="3 4">
    <name type="scientific">Nocardia donostiensis</name>
    <dbReference type="NCBI Taxonomy" id="1538463"/>
    <lineage>
        <taxon>Bacteria</taxon>
        <taxon>Bacillati</taxon>
        <taxon>Actinomycetota</taxon>
        <taxon>Actinomycetes</taxon>
        <taxon>Mycobacteriales</taxon>
        <taxon>Nocardiaceae</taxon>
        <taxon>Nocardia</taxon>
    </lineage>
</organism>
<feature type="region of interest" description="Disordered" evidence="1">
    <location>
        <begin position="1"/>
        <end position="117"/>
    </location>
</feature>
<proteinExistence type="predicted"/>
<feature type="compositionally biased region" description="Low complexity" evidence="1">
    <location>
        <begin position="61"/>
        <end position="90"/>
    </location>
</feature>
<evidence type="ECO:0000313" key="4">
    <source>
        <dbReference type="Proteomes" id="UP000188836"/>
    </source>
</evidence>
<dbReference type="AlphaFoldDB" id="A0A1W0B5U2"/>
<dbReference type="Proteomes" id="UP000188836">
    <property type="component" value="Unassembled WGS sequence"/>
</dbReference>
<keyword evidence="4" id="KW-1185">Reference proteome</keyword>
<keyword evidence="2" id="KW-0812">Transmembrane</keyword>
<evidence type="ECO:0000256" key="2">
    <source>
        <dbReference type="SAM" id="Phobius"/>
    </source>
</evidence>
<comment type="caution">
    <text evidence="3">The sequence shown here is derived from an EMBL/GenBank/DDBJ whole genome shotgun (WGS) entry which is preliminary data.</text>
</comment>
<dbReference type="RefSeq" id="WP_077118837.1">
    <property type="nucleotide sequence ID" value="NZ_MUKP01000048.1"/>
</dbReference>
<accession>A0A1W0B5U2</accession>
<keyword evidence="2" id="KW-1133">Transmembrane helix</keyword>
<evidence type="ECO:0000313" key="3">
    <source>
        <dbReference type="EMBL" id="ONM47481.1"/>
    </source>
</evidence>
<name>A0A1W0B5U2_9NOCA</name>
<protein>
    <submittedName>
        <fullName evidence="3">Uncharacterized protein</fullName>
    </submittedName>
</protein>
<dbReference type="EMBL" id="MUMY01000015">
    <property type="protein sequence ID" value="ONM47481.1"/>
    <property type="molecule type" value="Genomic_DNA"/>
</dbReference>